<dbReference type="GO" id="GO:0016209">
    <property type="term" value="F:antioxidant activity"/>
    <property type="evidence" value="ECO:0007669"/>
    <property type="project" value="InterPro"/>
</dbReference>
<accession>F2NR69</accession>
<dbReference type="AlphaFoldDB" id="F2NR69"/>
<keyword evidence="1" id="KW-0812">Transmembrane</keyword>
<feature type="domain" description="Thioredoxin" evidence="2">
    <location>
        <begin position="131"/>
        <end position="268"/>
    </location>
</feature>
<organism evidence="3 4">
    <name type="scientific">Marinithermus hydrothermalis (strain DSM 14884 / JCM 11576 / T1)</name>
    <dbReference type="NCBI Taxonomy" id="869210"/>
    <lineage>
        <taxon>Bacteria</taxon>
        <taxon>Thermotogati</taxon>
        <taxon>Deinococcota</taxon>
        <taxon>Deinococci</taxon>
        <taxon>Thermales</taxon>
        <taxon>Thermaceae</taxon>
        <taxon>Marinithermus</taxon>
    </lineage>
</organism>
<dbReference type="CDD" id="cd02966">
    <property type="entry name" value="TlpA_like_family"/>
    <property type="match status" value="1"/>
</dbReference>
<dbReference type="InterPro" id="IPR050553">
    <property type="entry name" value="Thioredoxin_ResA/DsbE_sf"/>
</dbReference>
<dbReference type="Pfam" id="PF00578">
    <property type="entry name" value="AhpC-TSA"/>
    <property type="match status" value="1"/>
</dbReference>
<proteinExistence type="predicted"/>
<keyword evidence="4" id="KW-1185">Reference proteome</keyword>
<dbReference type="GO" id="GO:0042158">
    <property type="term" value="P:lipoprotein biosynthetic process"/>
    <property type="evidence" value="ECO:0007669"/>
    <property type="project" value="InterPro"/>
</dbReference>
<dbReference type="KEGG" id="mhd:Marky_2197"/>
<dbReference type="GO" id="GO:0008961">
    <property type="term" value="F:phosphatidylglycerol-prolipoprotein diacylglyceryl transferase activity"/>
    <property type="evidence" value="ECO:0007669"/>
    <property type="project" value="InterPro"/>
</dbReference>
<sequence length="268" mass="29438">MDAINLGPFLIPLTRAYVALALAGLILAAEVLARTVDKRFAPWGWNTVLLGLVAARLGFVLNNLPAYAPDPLSVLYVWQGGFSPLWGIAGGTAYTLWFFRKHWFLLQWALVPAGLAGVVWLALGSLTPKAPDSAETLPPLTFTRLDGTQVTLTEYLGQPVVLNLWATWCPPCLRELPLLAETAQARPEVAFVFLDQGEGRLVVQTFLEEKGFDLPEVLLDPTNQAGRYFRIIGLPTTLFFNAEGQLVARHVGELSRAALLGYLNQITR</sequence>
<dbReference type="PROSITE" id="PS51352">
    <property type="entry name" value="THIOREDOXIN_2"/>
    <property type="match status" value="1"/>
</dbReference>
<dbReference type="eggNOG" id="COG0682">
    <property type="taxonomic scope" value="Bacteria"/>
</dbReference>
<protein>
    <submittedName>
        <fullName evidence="3">Redoxin domain protein</fullName>
    </submittedName>
</protein>
<dbReference type="SUPFAM" id="SSF52833">
    <property type="entry name" value="Thioredoxin-like"/>
    <property type="match status" value="1"/>
</dbReference>
<dbReference type="InterPro" id="IPR000866">
    <property type="entry name" value="AhpC/TSA"/>
</dbReference>
<dbReference type="Pfam" id="PF01790">
    <property type="entry name" value="LGT"/>
    <property type="match status" value="1"/>
</dbReference>
<feature type="transmembrane region" description="Helical" evidence="1">
    <location>
        <begin position="104"/>
        <end position="123"/>
    </location>
</feature>
<evidence type="ECO:0000313" key="3">
    <source>
        <dbReference type="EMBL" id="AEB12918.1"/>
    </source>
</evidence>
<gene>
    <name evidence="3" type="ordered locus">Marky_2197</name>
</gene>
<dbReference type="Gene3D" id="3.40.30.10">
    <property type="entry name" value="Glutaredoxin"/>
    <property type="match status" value="1"/>
</dbReference>
<dbReference type="Proteomes" id="UP000007030">
    <property type="component" value="Chromosome"/>
</dbReference>
<keyword evidence="1" id="KW-1133">Transmembrane helix</keyword>
<dbReference type="GO" id="GO:0016491">
    <property type="term" value="F:oxidoreductase activity"/>
    <property type="evidence" value="ECO:0007669"/>
    <property type="project" value="InterPro"/>
</dbReference>
<evidence type="ECO:0000256" key="1">
    <source>
        <dbReference type="SAM" id="Phobius"/>
    </source>
</evidence>
<evidence type="ECO:0000313" key="4">
    <source>
        <dbReference type="Proteomes" id="UP000007030"/>
    </source>
</evidence>
<dbReference type="OrthoDB" id="9809733at2"/>
<dbReference type="InterPro" id="IPR017937">
    <property type="entry name" value="Thioredoxin_CS"/>
</dbReference>
<dbReference type="InterPro" id="IPR013766">
    <property type="entry name" value="Thioredoxin_domain"/>
</dbReference>
<dbReference type="GO" id="GO:0005886">
    <property type="term" value="C:plasma membrane"/>
    <property type="evidence" value="ECO:0007669"/>
    <property type="project" value="InterPro"/>
</dbReference>
<keyword evidence="1" id="KW-0472">Membrane</keyword>
<dbReference type="STRING" id="869210.Marky_2197"/>
<name>F2NR69_MARHT</name>
<dbReference type="InterPro" id="IPR036249">
    <property type="entry name" value="Thioredoxin-like_sf"/>
</dbReference>
<feature type="transmembrane region" description="Helical" evidence="1">
    <location>
        <begin position="76"/>
        <end position="97"/>
    </location>
</feature>
<feature type="transmembrane region" description="Helical" evidence="1">
    <location>
        <begin position="16"/>
        <end position="33"/>
    </location>
</feature>
<dbReference type="InterPro" id="IPR001640">
    <property type="entry name" value="Lgt"/>
</dbReference>
<dbReference type="HOGENOM" id="CLU_089636_0_0_0"/>
<dbReference type="eggNOG" id="COG0526">
    <property type="taxonomic scope" value="Bacteria"/>
</dbReference>
<dbReference type="PROSITE" id="PS00194">
    <property type="entry name" value="THIOREDOXIN_1"/>
    <property type="match status" value="1"/>
</dbReference>
<dbReference type="PANTHER" id="PTHR42852">
    <property type="entry name" value="THIOL:DISULFIDE INTERCHANGE PROTEIN DSBE"/>
    <property type="match status" value="1"/>
</dbReference>
<dbReference type="PANTHER" id="PTHR42852:SF18">
    <property type="entry name" value="CHROMOSOME UNDETERMINED SCAFFOLD_47, WHOLE GENOME SHOTGUN SEQUENCE"/>
    <property type="match status" value="1"/>
</dbReference>
<dbReference type="RefSeq" id="WP_013704963.1">
    <property type="nucleotide sequence ID" value="NC_015387.1"/>
</dbReference>
<feature type="transmembrane region" description="Helical" evidence="1">
    <location>
        <begin position="45"/>
        <end position="64"/>
    </location>
</feature>
<evidence type="ECO:0000259" key="2">
    <source>
        <dbReference type="PROSITE" id="PS51352"/>
    </source>
</evidence>
<reference evidence="3 4" key="1">
    <citation type="journal article" date="2012" name="Stand. Genomic Sci.">
        <title>Complete genome sequence of the aerobic, heterotroph Marinithermus hydrothermalis type strain (T1(T)) from a deep-sea hydrothermal vent chimney.</title>
        <authorList>
            <person name="Copeland A."/>
            <person name="Gu W."/>
            <person name="Yasawong M."/>
            <person name="Lapidus A."/>
            <person name="Lucas S."/>
            <person name="Deshpande S."/>
            <person name="Pagani I."/>
            <person name="Tapia R."/>
            <person name="Cheng J.F."/>
            <person name="Goodwin L.A."/>
            <person name="Pitluck S."/>
            <person name="Liolios K."/>
            <person name="Ivanova N."/>
            <person name="Mavromatis K."/>
            <person name="Mikhailova N."/>
            <person name="Pati A."/>
            <person name="Chen A."/>
            <person name="Palaniappan K."/>
            <person name="Land M."/>
            <person name="Pan C."/>
            <person name="Brambilla E.M."/>
            <person name="Rohde M."/>
            <person name="Tindall B.J."/>
            <person name="Sikorski J."/>
            <person name="Goker M."/>
            <person name="Detter J.C."/>
            <person name="Bristow J."/>
            <person name="Eisen J.A."/>
            <person name="Markowitz V."/>
            <person name="Hugenholtz P."/>
            <person name="Kyrpides N.C."/>
            <person name="Klenk H.P."/>
            <person name="Woyke T."/>
        </authorList>
    </citation>
    <scope>NUCLEOTIDE SEQUENCE [LARGE SCALE GENOMIC DNA]</scope>
    <source>
        <strain evidence="4">DSM 14884 / JCM 11576 / T1</strain>
    </source>
</reference>
<dbReference type="EMBL" id="CP002630">
    <property type="protein sequence ID" value="AEB12918.1"/>
    <property type="molecule type" value="Genomic_DNA"/>
</dbReference>